<evidence type="ECO:0000259" key="2">
    <source>
        <dbReference type="Pfam" id="PF19259"/>
    </source>
</evidence>
<feature type="region of interest" description="Disordered" evidence="1">
    <location>
        <begin position="608"/>
        <end position="642"/>
    </location>
</feature>
<dbReference type="GeneTree" id="ENSGT00940000171189"/>
<dbReference type="PANTHER" id="PTHR15503:SF36">
    <property type="entry name" value="RETROTRANSPOSON GAG-LIKE PROTEIN 5"/>
    <property type="match status" value="1"/>
</dbReference>
<dbReference type="Ensembl" id="ENSSLDT00000010964.1">
    <property type="protein sequence ID" value="ENSSLDP00000010577.1"/>
    <property type="gene ID" value="ENSSLDG00000008425.1"/>
</dbReference>
<feature type="compositionally biased region" description="Pro residues" evidence="1">
    <location>
        <begin position="560"/>
        <end position="574"/>
    </location>
</feature>
<evidence type="ECO:0000256" key="1">
    <source>
        <dbReference type="SAM" id="MobiDB-lite"/>
    </source>
</evidence>
<dbReference type="Pfam" id="PF19259">
    <property type="entry name" value="Ty3_capsid"/>
    <property type="match status" value="1"/>
</dbReference>
<feature type="region of interest" description="Disordered" evidence="1">
    <location>
        <begin position="219"/>
        <end position="240"/>
    </location>
</feature>
<dbReference type="InterPro" id="IPR032567">
    <property type="entry name" value="RTL1-rel"/>
</dbReference>
<dbReference type="Gene3D" id="3.10.10.10">
    <property type="entry name" value="HIV Type 1 Reverse Transcriptase, subunit A, domain 1"/>
    <property type="match status" value="1"/>
</dbReference>
<dbReference type="Proteomes" id="UP000261360">
    <property type="component" value="Unplaced"/>
</dbReference>
<dbReference type="InterPro" id="IPR045358">
    <property type="entry name" value="Ty3_capsid"/>
</dbReference>
<reference evidence="3" key="1">
    <citation type="submission" date="2025-08" db="UniProtKB">
        <authorList>
            <consortium name="Ensembl"/>
        </authorList>
    </citation>
    <scope>IDENTIFICATION</scope>
</reference>
<dbReference type="CDD" id="cd00303">
    <property type="entry name" value="retropepsin_like"/>
    <property type="match status" value="1"/>
</dbReference>
<dbReference type="Gene3D" id="2.40.70.10">
    <property type="entry name" value="Acid Proteases"/>
    <property type="match status" value="1"/>
</dbReference>
<proteinExistence type="predicted"/>
<reference evidence="3" key="2">
    <citation type="submission" date="2025-09" db="UniProtKB">
        <authorList>
            <consortium name="Ensembl"/>
        </authorList>
    </citation>
    <scope>IDENTIFICATION</scope>
</reference>
<dbReference type="STRING" id="1841481.ENSSLDP00000010577"/>
<dbReference type="PANTHER" id="PTHR15503">
    <property type="entry name" value="LDOC1 RELATED"/>
    <property type="match status" value="1"/>
</dbReference>
<name>A0A3B4X4G4_SERLL</name>
<protein>
    <recommendedName>
        <fullName evidence="2">Ty3 transposon capsid-like protein domain-containing protein</fullName>
    </recommendedName>
</protein>
<dbReference type="SUPFAM" id="SSF56672">
    <property type="entry name" value="DNA/RNA polymerases"/>
    <property type="match status" value="1"/>
</dbReference>
<feature type="region of interest" description="Disordered" evidence="1">
    <location>
        <begin position="552"/>
        <end position="589"/>
    </location>
</feature>
<feature type="domain" description="Ty3 transposon capsid-like protein" evidence="2">
    <location>
        <begin position="71"/>
        <end position="151"/>
    </location>
</feature>
<evidence type="ECO:0000313" key="3">
    <source>
        <dbReference type="Ensembl" id="ENSSLDP00000010577.1"/>
    </source>
</evidence>
<accession>A0A3B4X4G4</accession>
<sequence length="659" mass="72262">KCTPDVTQQEQQLATLCSSLRDLATRQDSMIQSLGSQVHMLLEKLDNAALTAAAPNVGPDPPPIVAAATPPLHRFSGDSGDIKPFLTQCDLHFELQAAAFPTERSKIAFIISHLSGRAEAWATAEWSRRASSCASLADFTRALTQIFQHTSPGQEAARAIIHHVRSQTIEWNAAALADAFLQGLSGSIKDHLVIDLPEDLDSLIAVTIKIDKRLTEWDQDRGRPPVRTSTHRSGRGALPDRPNRLRLLSISFTPPSDTREEPMQQWDGCCFYCSLLGHQVADCHIKASKYGLKTAVRVSKNTVILNPVHYEVKVNFHSNTASMVVPTFVDSGSDTNLMNLSLVRSLDLSQLQLQRPLEVKAVDDNPLGRITHHTQSVKVTFPDNHTESISFHVFPAMSHLGQVLSWGQVCYQSCFIPQPALAHQDPDLSWVPACYHDLASVFSKANAKSLPPHRPYDCCIDLLPRATPSRGRLFSLSSPERQAMEEYIQDSLVAGIIRPSSSPAGAGFFFVEKKDKSLRPCIDYRGLNDITIKNRYPLPLISTAFELLEGPQAPDRLVDPPLPPSPLFPPAPPPARRRPHRPPLLSLLPPSPPVAHIPLPRLRPPLPLPPLRLEPPPPLSEPSPPPAPPDRASPSPAPPGSPPWSCCCSWACERGGGTR</sequence>
<dbReference type="InterPro" id="IPR043502">
    <property type="entry name" value="DNA/RNA_pol_sf"/>
</dbReference>
<evidence type="ECO:0000313" key="4">
    <source>
        <dbReference type="Proteomes" id="UP000261360"/>
    </source>
</evidence>
<keyword evidence="4" id="KW-1185">Reference proteome</keyword>
<dbReference type="InterPro" id="IPR021109">
    <property type="entry name" value="Peptidase_aspartic_dom_sf"/>
</dbReference>
<organism evidence="3 4">
    <name type="scientific">Seriola lalandi dorsalis</name>
    <dbReference type="NCBI Taxonomy" id="1841481"/>
    <lineage>
        <taxon>Eukaryota</taxon>
        <taxon>Metazoa</taxon>
        <taxon>Chordata</taxon>
        <taxon>Craniata</taxon>
        <taxon>Vertebrata</taxon>
        <taxon>Euteleostomi</taxon>
        <taxon>Actinopterygii</taxon>
        <taxon>Neopterygii</taxon>
        <taxon>Teleostei</taxon>
        <taxon>Neoteleostei</taxon>
        <taxon>Acanthomorphata</taxon>
        <taxon>Carangaria</taxon>
        <taxon>Carangiformes</taxon>
        <taxon>Carangidae</taxon>
        <taxon>Seriola</taxon>
    </lineage>
</organism>
<dbReference type="AlphaFoldDB" id="A0A3B4X4G4"/>